<accession>A0AC61NA40</accession>
<evidence type="ECO:0000313" key="1">
    <source>
        <dbReference type="EMBL" id="QYC96731.1"/>
    </source>
</evidence>
<dbReference type="Proteomes" id="UP000826964">
    <property type="component" value="Segment"/>
</dbReference>
<name>A0AC61NA40_9CAUD</name>
<protein>
    <submittedName>
        <fullName evidence="1">Uncharacterized protein</fullName>
    </submittedName>
</protein>
<sequence length="54" mass="5706">MKASELIHHLSALIAIHGDSEVLVSDENGTWATIHGIEPNPIAGGSPTFDIKTN</sequence>
<dbReference type="EMBL" id="MZ398241">
    <property type="protein sequence ID" value="QYC96731.1"/>
    <property type="molecule type" value="Genomic_DNA"/>
</dbReference>
<organism evidence="1 2">
    <name type="scientific">Stenotrophomonas phage BUCT626</name>
    <dbReference type="NCBI Taxonomy" id="2860376"/>
    <lineage>
        <taxon>Viruses</taxon>
        <taxon>Duplodnaviria</taxon>
        <taxon>Heunggongvirae</taxon>
        <taxon>Uroviricota</taxon>
        <taxon>Caudoviricetes</taxon>
        <taxon>Beaumontvirinae</taxon>
        <taxon>Bixiavirus</taxon>
        <taxon>Bixiavirus BUCT626</taxon>
    </lineage>
</organism>
<proteinExistence type="predicted"/>
<evidence type="ECO:0000313" key="2">
    <source>
        <dbReference type="Proteomes" id="UP000826964"/>
    </source>
</evidence>
<keyword evidence="2" id="KW-1185">Reference proteome</keyword>
<reference evidence="1" key="1">
    <citation type="submission" date="2021-06" db="EMBL/GenBank/DDBJ databases">
        <authorList>
            <person name="Tian F."/>
            <person name="Li J."/>
            <person name="Li F."/>
            <person name="Tong Y."/>
        </authorList>
    </citation>
    <scope>NUCLEOTIDE SEQUENCE</scope>
</reference>